<dbReference type="PANTHER" id="PTHR15934:SF2">
    <property type="entry name" value="A-KINASE ANCHOR PROTEIN 7-LIKE PHOSPHOESTERASE DOMAIN-CONTAINING PROTEIN"/>
    <property type="match status" value="1"/>
</dbReference>
<keyword evidence="4" id="KW-1185">Reference proteome</keyword>
<name>A0A0G4ED82_VITBC</name>
<dbReference type="PANTHER" id="PTHR15934">
    <property type="entry name" value="RNA 2',3'-CYCLIC PHOSPHODIESTERASE"/>
    <property type="match status" value="1"/>
</dbReference>
<feature type="compositionally biased region" description="Acidic residues" evidence="1">
    <location>
        <begin position="297"/>
        <end position="309"/>
    </location>
</feature>
<evidence type="ECO:0000313" key="4">
    <source>
        <dbReference type="Proteomes" id="UP000041254"/>
    </source>
</evidence>
<dbReference type="GO" id="GO:0005829">
    <property type="term" value="C:cytosol"/>
    <property type="evidence" value="ECO:0007669"/>
    <property type="project" value="TreeGrafter"/>
</dbReference>
<dbReference type="Pfam" id="PF10469">
    <property type="entry name" value="AKAP7_NLS"/>
    <property type="match status" value="2"/>
</dbReference>
<feature type="compositionally biased region" description="Basic residues" evidence="1">
    <location>
        <begin position="457"/>
        <end position="472"/>
    </location>
</feature>
<dbReference type="EMBL" id="CDMY01000200">
    <property type="protein sequence ID" value="CEL93953.1"/>
    <property type="molecule type" value="Genomic_DNA"/>
</dbReference>
<sequence>MGQLVSRLAAWRSPKHSLAAPRTHFLFLLRDWPTLSSSLTCGLYPEYLDIAMKQRALSEADASAVKKRKAVKRKPTHFVSVRVDAKEIVDKVEDLQQKIIAVSPDLEQCAIKPIKLHYSLVVLPLEKRDIPNALRAMEKGVECALEQLSLTEPLEVDVMKVATFGTRVLFGGVSDESLSVLTLLNQELTKAFESEGLLPTTKKGKGRRRQQQQEQQRQTQSNHDEEEEEEEEDEQDHPSDMAAVEVLPDEPELPPSSDSEGEEGPIIPLAAALAAAASSADAGQEDDTTMQHKDETVEQQEDNAGEDVEAAAMEAAGMPQAFRSKHEAQPQKGKKRKKQKGQPSQSSHPQSHKEWRVKRPAEEHATPEAPAPAASSSSLIQEDADARAANCDAQEQEPLHHADDDAGDVWARSGRRRERTKWGKKGDREKASRRRPSDRDEVEFTPHMTIFKTSQAAKKRQRGEKKGSRKSRQLSIDISNYTEIIPDMDLCFGKQVVTHVDLCSMMSLAPDGYYRSEGSATLLPPAMRS</sequence>
<proteinExistence type="predicted"/>
<dbReference type="AlphaFoldDB" id="A0A0G4ED82"/>
<feature type="domain" description="A-kinase anchor protein 7-like phosphoesterase" evidence="2">
    <location>
        <begin position="75"/>
        <end position="202"/>
    </location>
</feature>
<dbReference type="VEuPathDB" id="CryptoDB:Vbra_20298"/>
<dbReference type="Gene3D" id="3.90.1140.10">
    <property type="entry name" value="Cyclic phosphodiesterase"/>
    <property type="match status" value="2"/>
</dbReference>
<dbReference type="GO" id="GO:0010738">
    <property type="term" value="P:regulation of protein kinase A signaling"/>
    <property type="evidence" value="ECO:0007669"/>
    <property type="project" value="TreeGrafter"/>
</dbReference>
<feature type="region of interest" description="Disordered" evidence="1">
    <location>
        <begin position="195"/>
        <end position="472"/>
    </location>
</feature>
<organism evidence="3 4">
    <name type="scientific">Vitrella brassicaformis (strain CCMP3155)</name>
    <dbReference type="NCBI Taxonomy" id="1169540"/>
    <lineage>
        <taxon>Eukaryota</taxon>
        <taxon>Sar</taxon>
        <taxon>Alveolata</taxon>
        <taxon>Colpodellida</taxon>
        <taxon>Vitrellaceae</taxon>
        <taxon>Vitrella</taxon>
    </lineage>
</organism>
<evidence type="ECO:0000313" key="3">
    <source>
        <dbReference type="EMBL" id="CEL93953.1"/>
    </source>
</evidence>
<dbReference type="OrthoDB" id="10263155at2759"/>
<dbReference type="Proteomes" id="UP000041254">
    <property type="component" value="Unassembled WGS sequence"/>
</dbReference>
<dbReference type="InterPro" id="IPR019510">
    <property type="entry name" value="AKAP7-like_phosphoesterase"/>
</dbReference>
<feature type="compositionally biased region" description="Basic and acidic residues" evidence="1">
    <location>
        <begin position="420"/>
        <end position="444"/>
    </location>
</feature>
<gene>
    <name evidence="3" type="ORF">Vbra_20298</name>
</gene>
<dbReference type="InterPro" id="IPR052641">
    <property type="entry name" value="AKAP7_isoform_gamma"/>
</dbReference>
<feature type="compositionally biased region" description="Low complexity" evidence="1">
    <location>
        <begin position="269"/>
        <end position="282"/>
    </location>
</feature>
<feature type="compositionally biased region" description="Acidic residues" evidence="1">
    <location>
        <begin position="224"/>
        <end position="235"/>
    </location>
</feature>
<accession>A0A0G4ED82</accession>
<dbReference type="GO" id="GO:0034237">
    <property type="term" value="F:protein kinase A regulatory subunit binding"/>
    <property type="evidence" value="ECO:0007669"/>
    <property type="project" value="TreeGrafter"/>
</dbReference>
<feature type="domain" description="A-kinase anchor protein 7-like phosphoesterase" evidence="2">
    <location>
        <begin position="438"/>
        <end position="521"/>
    </location>
</feature>
<feature type="compositionally biased region" description="Basic and acidic residues" evidence="1">
    <location>
        <begin position="351"/>
        <end position="366"/>
    </location>
</feature>
<evidence type="ECO:0000256" key="1">
    <source>
        <dbReference type="SAM" id="MobiDB-lite"/>
    </source>
</evidence>
<dbReference type="InParanoid" id="A0A0G4ED82"/>
<protein>
    <recommendedName>
        <fullName evidence="2">A-kinase anchor protein 7-like phosphoesterase domain-containing protein</fullName>
    </recommendedName>
</protein>
<feature type="compositionally biased region" description="Low complexity" evidence="1">
    <location>
        <begin position="367"/>
        <end position="378"/>
    </location>
</feature>
<evidence type="ECO:0000259" key="2">
    <source>
        <dbReference type="Pfam" id="PF10469"/>
    </source>
</evidence>
<reference evidence="3 4" key="1">
    <citation type="submission" date="2014-11" db="EMBL/GenBank/DDBJ databases">
        <authorList>
            <person name="Zhu J."/>
            <person name="Qi W."/>
            <person name="Song R."/>
        </authorList>
    </citation>
    <scope>NUCLEOTIDE SEQUENCE [LARGE SCALE GENOMIC DNA]</scope>
</reference>